<evidence type="ECO:0000259" key="11">
    <source>
        <dbReference type="Pfam" id="PF01336"/>
    </source>
</evidence>
<evidence type="ECO:0000256" key="2">
    <source>
        <dbReference type="ARBA" id="ARBA00005690"/>
    </source>
</evidence>
<dbReference type="CDD" id="cd04475">
    <property type="entry name" value="RPA1_DBD_B"/>
    <property type="match status" value="1"/>
</dbReference>
<dbReference type="GO" id="GO:0003677">
    <property type="term" value="F:DNA binding"/>
    <property type="evidence" value="ECO:0007669"/>
    <property type="project" value="UniProtKB-KW"/>
</dbReference>
<evidence type="ECO:0000256" key="4">
    <source>
        <dbReference type="ARBA" id="ARBA00022723"/>
    </source>
</evidence>
<evidence type="ECO:0000259" key="14">
    <source>
        <dbReference type="Pfam" id="PF16900"/>
    </source>
</evidence>
<dbReference type="InterPro" id="IPR031657">
    <property type="entry name" value="REPA_OB_2"/>
</dbReference>
<evidence type="ECO:0000256" key="1">
    <source>
        <dbReference type="ARBA" id="ARBA00004123"/>
    </source>
</evidence>
<evidence type="ECO:0000313" key="16">
    <source>
        <dbReference type="Proteomes" id="UP000605846"/>
    </source>
</evidence>
<keyword evidence="3 9" id="KW-0235">DNA replication</keyword>
<keyword evidence="16" id="KW-1185">Reference proteome</keyword>
<feature type="domain" description="Replication factor-A protein 1 N-terminal" evidence="12">
    <location>
        <begin position="38"/>
        <end position="86"/>
    </location>
</feature>
<gene>
    <name evidence="15" type="primary">RFA1_2</name>
    <name evidence="15" type="ORF">EC973_008661</name>
</gene>
<reference evidence="15" key="1">
    <citation type="submission" date="2020-01" db="EMBL/GenBank/DDBJ databases">
        <title>Genome Sequencing of Three Apophysomyces-Like Fungal Strains Confirms a Novel Fungal Genus in the Mucoromycota with divergent Burkholderia-like Endosymbiotic Bacteria.</title>
        <authorList>
            <person name="Stajich J.E."/>
            <person name="Macias A.M."/>
            <person name="Carter-House D."/>
            <person name="Lovett B."/>
            <person name="Kasson L.R."/>
            <person name="Berry K."/>
            <person name="Grigoriev I."/>
            <person name="Chang Y."/>
            <person name="Spatafora J."/>
            <person name="Kasson M.T."/>
        </authorList>
    </citation>
    <scope>NUCLEOTIDE SEQUENCE</scope>
    <source>
        <strain evidence="15">NRRL A-21654</strain>
    </source>
</reference>
<dbReference type="GO" id="GO:0000781">
    <property type="term" value="C:chromosome, telomeric region"/>
    <property type="evidence" value="ECO:0007669"/>
    <property type="project" value="UniProtKB-ARBA"/>
</dbReference>
<evidence type="ECO:0000256" key="7">
    <source>
        <dbReference type="ARBA" id="ARBA00023125"/>
    </source>
</evidence>
<feature type="region of interest" description="Disordered" evidence="10">
    <location>
        <begin position="93"/>
        <end position="121"/>
    </location>
</feature>
<evidence type="ECO:0000256" key="9">
    <source>
        <dbReference type="RuleBase" id="RU364130"/>
    </source>
</evidence>
<dbReference type="GO" id="GO:0005662">
    <property type="term" value="C:DNA replication factor A complex"/>
    <property type="evidence" value="ECO:0007669"/>
    <property type="project" value="UniProtKB-ARBA"/>
</dbReference>
<dbReference type="Pfam" id="PF04057">
    <property type="entry name" value="Rep-A_N"/>
    <property type="match status" value="1"/>
</dbReference>
<feature type="domain" description="Replication protein A OB" evidence="14">
    <location>
        <begin position="270"/>
        <end position="367"/>
    </location>
</feature>
<evidence type="ECO:0000313" key="15">
    <source>
        <dbReference type="EMBL" id="KAF7726530.1"/>
    </source>
</evidence>
<evidence type="ECO:0000256" key="6">
    <source>
        <dbReference type="ARBA" id="ARBA00022833"/>
    </source>
</evidence>
<dbReference type="InterPro" id="IPR007199">
    <property type="entry name" value="Rep_factor-A_N"/>
</dbReference>
<dbReference type="InterPro" id="IPR012340">
    <property type="entry name" value="NA-bd_OB-fold"/>
</dbReference>
<evidence type="ECO:0000256" key="10">
    <source>
        <dbReference type="SAM" id="MobiDB-lite"/>
    </source>
</evidence>
<dbReference type="EMBL" id="JABAYA010000077">
    <property type="protein sequence ID" value="KAF7726530.1"/>
    <property type="molecule type" value="Genomic_DNA"/>
</dbReference>
<dbReference type="Pfam" id="PF16900">
    <property type="entry name" value="REPA_OB_2"/>
    <property type="match status" value="1"/>
</dbReference>
<evidence type="ECO:0000256" key="5">
    <source>
        <dbReference type="ARBA" id="ARBA00022771"/>
    </source>
</evidence>
<keyword evidence="5 9" id="KW-0863">Zinc-finger</keyword>
<dbReference type="CDD" id="cd04476">
    <property type="entry name" value="RPA1_DBD_C"/>
    <property type="match status" value="1"/>
</dbReference>
<evidence type="ECO:0000259" key="13">
    <source>
        <dbReference type="Pfam" id="PF08646"/>
    </source>
</evidence>
<comment type="function">
    <text evidence="9">As part of the replication protein A (RPA/RP-A), a single-stranded DNA-binding heterotrimeric complex, may play an essential role in DNA replication, recombination and repair. Binds and stabilizes single-stranded DNA intermediates, preventing complementary DNA reannealing and recruiting different proteins involved in DNA metabolism.</text>
</comment>
<dbReference type="InterPro" id="IPR013955">
    <property type="entry name" value="Rep_factor-A_C"/>
</dbReference>
<keyword evidence="6 9" id="KW-0862">Zinc</keyword>
<dbReference type="Proteomes" id="UP000605846">
    <property type="component" value="Unassembled WGS sequence"/>
</dbReference>
<comment type="similarity">
    <text evidence="2 9">Belongs to the replication factor A protein 1 family.</text>
</comment>
<dbReference type="InterPro" id="IPR004365">
    <property type="entry name" value="NA-bd_OB_tRNA"/>
</dbReference>
<dbReference type="Pfam" id="PF08646">
    <property type="entry name" value="Rep_fac-A_C"/>
    <property type="match status" value="1"/>
</dbReference>
<comment type="subcellular location">
    <subcellularLocation>
        <location evidence="1 9">Nucleus</location>
    </subcellularLocation>
</comment>
<keyword evidence="4 9" id="KW-0479">Metal-binding</keyword>
<dbReference type="FunFam" id="2.40.50.140:FF:000041">
    <property type="entry name" value="Replication protein A subunit"/>
    <property type="match status" value="1"/>
</dbReference>
<dbReference type="GO" id="GO:0006260">
    <property type="term" value="P:DNA replication"/>
    <property type="evidence" value="ECO:0007669"/>
    <property type="project" value="UniProtKB-KW"/>
</dbReference>
<dbReference type="InterPro" id="IPR047192">
    <property type="entry name" value="Euk_RPA1_DBD_C"/>
</dbReference>
<name>A0A8H7BSG5_9FUNG</name>
<dbReference type="GO" id="GO:0006281">
    <property type="term" value="P:DNA repair"/>
    <property type="evidence" value="ECO:0007669"/>
    <property type="project" value="InterPro"/>
</dbReference>
<dbReference type="Gene3D" id="2.40.50.140">
    <property type="entry name" value="Nucleic acid-binding proteins"/>
    <property type="match status" value="4"/>
</dbReference>
<evidence type="ECO:0000259" key="12">
    <source>
        <dbReference type="Pfam" id="PF04057"/>
    </source>
</evidence>
<comment type="caution">
    <text evidence="15">The sequence shown here is derived from an EMBL/GenBank/DDBJ whole genome shotgun (WGS) entry which is preliminary data.</text>
</comment>
<proteinExistence type="inferred from homology"/>
<dbReference type="GO" id="GO:0008270">
    <property type="term" value="F:zinc ion binding"/>
    <property type="evidence" value="ECO:0007669"/>
    <property type="project" value="UniProtKB-KW"/>
</dbReference>
<dbReference type="GO" id="GO:0007004">
    <property type="term" value="P:telomere maintenance via telomerase"/>
    <property type="evidence" value="ECO:0007669"/>
    <property type="project" value="UniProtKB-ARBA"/>
</dbReference>
<organism evidence="15 16">
    <name type="scientific">Apophysomyces ossiformis</name>
    <dbReference type="NCBI Taxonomy" id="679940"/>
    <lineage>
        <taxon>Eukaryota</taxon>
        <taxon>Fungi</taxon>
        <taxon>Fungi incertae sedis</taxon>
        <taxon>Mucoromycota</taxon>
        <taxon>Mucoromycotina</taxon>
        <taxon>Mucoromycetes</taxon>
        <taxon>Mucorales</taxon>
        <taxon>Mucorineae</taxon>
        <taxon>Mucoraceae</taxon>
        <taxon>Apophysomyces</taxon>
    </lineage>
</organism>
<dbReference type="SUPFAM" id="SSF50249">
    <property type="entry name" value="Nucleic acid-binding proteins"/>
    <property type="match status" value="4"/>
</dbReference>
<dbReference type="NCBIfam" id="TIGR00617">
    <property type="entry name" value="rpa1"/>
    <property type="match status" value="1"/>
</dbReference>
<dbReference type="FunFam" id="2.40.50.140:FF:000064">
    <property type="entry name" value="Replication protein A subunit"/>
    <property type="match status" value="1"/>
</dbReference>
<evidence type="ECO:0000256" key="3">
    <source>
        <dbReference type="ARBA" id="ARBA00022705"/>
    </source>
</evidence>
<evidence type="ECO:0000256" key="8">
    <source>
        <dbReference type="ARBA" id="ARBA00023242"/>
    </source>
</evidence>
<dbReference type="PANTHER" id="PTHR47165:SF4">
    <property type="entry name" value="OS03G0429900 PROTEIN"/>
    <property type="match status" value="1"/>
</dbReference>
<dbReference type="PANTHER" id="PTHR47165">
    <property type="entry name" value="OS03G0429900 PROTEIN"/>
    <property type="match status" value="1"/>
</dbReference>
<feature type="domain" description="Replication factor A C-terminal" evidence="13">
    <location>
        <begin position="457"/>
        <end position="554"/>
    </location>
</feature>
<sequence>MAQLTEGSIKALYDDNKESNLYKNPVVQIVNIKAVPASNAMFSNQLTSSVEKAEVVRYSIVRLKEFVCNKLNNRRVVIIISLDVVNRDHGQRIGSPASLEAPAQNNTASSPTPATTSAAAEAAQPMFVQSSSSYSAPAGRQNAQLEASLFPIKALNPYQNKWTIKARVTQKSEIKHWHNARSDGKLFSVNLLDKSGEIKGTAFNDQVDRLYHILEEGKVYYISKARVSMAKKQFSTLDNEYELSFDNGTEIEVCSDEVTVPKMSFNFVKIADIDNHEKGSTIDVIGIVRDDNGIQEIVSKATGRPTKKREVVIVDDTQKQIRLTLWDRTAEQFDGSGSPVIAVKGARVGDFGGRSLSLSSTGQLKVNPDVPERNQLTQWYNMHGTSTTYATFSNGQAAGPVGVRSNPKITLQQAKTDNLGMSERPDYFIAKATVVYIRQENPAYPSCPTCMKKMVEDAGWRYLLTLSMEDATSQVFMNAFDEIGNQVLGTTANELMKLKENDLVAYQKAFTNALFKTYNVKVRAKSETYNATTRTKYQILEATPIDFVKESQELAAAVEKLVI</sequence>
<dbReference type="OrthoDB" id="1751331at2759"/>
<dbReference type="InterPro" id="IPR004591">
    <property type="entry name" value="Rfa1"/>
</dbReference>
<dbReference type="GO" id="GO:0006310">
    <property type="term" value="P:DNA recombination"/>
    <property type="evidence" value="ECO:0007669"/>
    <property type="project" value="InterPro"/>
</dbReference>
<dbReference type="CDD" id="cd04474">
    <property type="entry name" value="RPA1_DBD_A"/>
    <property type="match status" value="1"/>
</dbReference>
<comment type="subunit">
    <text evidence="9">Component of the heterotrimeric canonical replication protein A complex (RPA).</text>
</comment>
<dbReference type="Pfam" id="PF01336">
    <property type="entry name" value="tRNA_anti-codon"/>
    <property type="match status" value="1"/>
</dbReference>
<feature type="compositionally biased region" description="Low complexity" evidence="10">
    <location>
        <begin position="107"/>
        <end position="121"/>
    </location>
</feature>
<protein>
    <recommendedName>
        <fullName evidence="9">Replication protein A subunit</fullName>
    </recommendedName>
</protein>
<keyword evidence="7 9" id="KW-0238">DNA-binding</keyword>
<dbReference type="AlphaFoldDB" id="A0A8H7BSG5"/>
<keyword evidence="8 9" id="KW-0539">Nucleus</keyword>
<accession>A0A8H7BSG5</accession>
<feature type="domain" description="OB" evidence="11">
    <location>
        <begin position="162"/>
        <end position="244"/>
    </location>
</feature>